<dbReference type="SUPFAM" id="SSF46785">
    <property type="entry name" value="Winged helix' DNA-binding domain"/>
    <property type="match status" value="1"/>
</dbReference>
<evidence type="ECO:0000259" key="5">
    <source>
        <dbReference type="PROSITE" id="PS51077"/>
    </source>
</evidence>
<protein>
    <submittedName>
        <fullName evidence="7">Transcriptional regulator</fullName>
    </submittedName>
</protein>
<dbReference type="PATRIC" id="fig|123899.6.peg.3263"/>
<dbReference type="PANTHER" id="PTHR30136">
    <property type="entry name" value="HELIX-TURN-HELIX TRANSCRIPTIONAL REGULATOR, ICLR FAMILY"/>
    <property type="match status" value="1"/>
</dbReference>
<proteinExistence type="predicted"/>
<dbReference type="InterPro" id="IPR036390">
    <property type="entry name" value="WH_DNA-bd_sf"/>
</dbReference>
<evidence type="ECO:0000256" key="1">
    <source>
        <dbReference type="ARBA" id="ARBA00023015"/>
    </source>
</evidence>
<name>A0A157SQI3_9BORD</name>
<dbReference type="Pfam" id="PF09339">
    <property type="entry name" value="HTH_IclR"/>
    <property type="match status" value="1"/>
</dbReference>
<evidence type="ECO:0000256" key="3">
    <source>
        <dbReference type="ARBA" id="ARBA00023163"/>
    </source>
</evidence>
<feature type="domain" description="HTH iclR-type" evidence="5">
    <location>
        <begin position="25"/>
        <end position="87"/>
    </location>
</feature>
<dbReference type="GeneID" id="56589494"/>
<dbReference type="PROSITE" id="PS51077">
    <property type="entry name" value="HTH_ICLR"/>
    <property type="match status" value="1"/>
</dbReference>
<evidence type="ECO:0000256" key="2">
    <source>
        <dbReference type="ARBA" id="ARBA00023125"/>
    </source>
</evidence>
<dbReference type="GO" id="GO:0003700">
    <property type="term" value="F:DNA-binding transcription factor activity"/>
    <property type="evidence" value="ECO:0007669"/>
    <property type="project" value="TreeGrafter"/>
</dbReference>
<feature type="region of interest" description="Disordered" evidence="4">
    <location>
        <begin position="1"/>
        <end position="21"/>
    </location>
</feature>
<dbReference type="GO" id="GO:0045892">
    <property type="term" value="P:negative regulation of DNA-templated transcription"/>
    <property type="evidence" value="ECO:0007669"/>
    <property type="project" value="TreeGrafter"/>
</dbReference>
<dbReference type="Gene3D" id="3.30.450.40">
    <property type="match status" value="1"/>
</dbReference>
<reference evidence="7 8" key="1">
    <citation type="submission" date="2016-04" db="EMBL/GenBank/DDBJ databases">
        <authorList>
            <consortium name="Pathogen Informatics"/>
        </authorList>
    </citation>
    <scope>NUCLEOTIDE SEQUENCE [LARGE SCALE GENOMIC DNA]</scope>
    <source>
        <strain evidence="7 8">H044680328</strain>
    </source>
</reference>
<dbReference type="OrthoDB" id="5401369at2"/>
<dbReference type="RefSeq" id="WP_063492264.1">
    <property type="nucleotide sequence ID" value="NZ_CP016340.1"/>
</dbReference>
<keyword evidence="2" id="KW-0238">DNA-binding</keyword>
<evidence type="ECO:0000313" key="8">
    <source>
        <dbReference type="Proteomes" id="UP000076825"/>
    </source>
</evidence>
<dbReference type="SUPFAM" id="SSF55781">
    <property type="entry name" value="GAF domain-like"/>
    <property type="match status" value="1"/>
</dbReference>
<accession>A0A157SQI3</accession>
<dbReference type="InterPro" id="IPR014757">
    <property type="entry name" value="Tscrpt_reg_IclR_C"/>
</dbReference>
<keyword evidence="3" id="KW-0804">Transcription</keyword>
<evidence type="ECO:0000256" key="4">
    <source>
        <dbReference type="SAM" id="MobiDB-lite"/>
    </source>
</evidence>
<dbReference type="FunFam" id="1.10.10.10:FF:000056">
    <property type="entry name" value="IclR family transcriptional regulator"/>
    <property type="match status" value="1"/>
</dbReference>
<keyword evidence="1" id="KW-0805">Transcription regulation</keyword>
<dbReference type="PROSITE" id="PS51078">
    <property type="entry name" value="ICLR_ED"/>
    <property type="match status" value="1"/>
</dbReference>
<dbReference type="InterPro" id="IPR036388">
    <property type="entry name" value="WH-like_DNA-bd_sf"/>
</dbReference>
<dbReference type="PANTHER" id="PTHR30136:SF33">
    <property type="entry name" value="TRANSCRIPTIONAL REGULATORY PROTEIN"/>
    <property type="match status" value="1"/>
</dbReference>
<dbReference type="InterPro" id="IPR050707">
    <property type="entry name" value="HTH_MetabolicPath_Reg"/>
</dbReference>
<dbReference type="InterPro" id="IPR029016">
    <property type="entry name" value="GAF-like_dom_sf"/>
</dbReference>
<dbReference type="AlphaFoldDB" id="A0A157SQI3"/>
<gene>
    <name evidence="7" type="primary">kdgR_4</name>
    <name evidence="7" type="ORF">SAMEA3906487_03266</name>
</gene>
<dbReference type="Gene3D" id="1.10.10.10">
    <property type="entry name" value="Winged helix-like DNA-binding domain superfamily/Winged helix DNA-binding domain"/>
    <property type="match status" value="1"/>
</dbReference>
<feature type="compositionally biased region" description="Polar residues" evidence="4">
    <location>
        <begin position="1"/>
        <end position="13"/>
    </location>
</feature>
<dbReference type="Proteomes" id="UP000076825">
    <property type="component" value="Chromosome 1"/>
</dbReference>
<dbReference type="Pfam" id="PF01614">
    <property type="entry name" value="IclR_C"/>
    <property type="match status" value="1"/>
</dbReference>
<dbReference type="STRING" id="123899.SAMEA3906487_03266"/>
<sequence>MTIAQSSSETLQRTKGPEPDDRHFVTALARGLEVLASFKGGDSALGNQEIARHCGLPKSTVSRLTATLARLGYLRLDEDTGKYHLGVATLALGAGMLAKLDVRQIAKPGMQKLASAFDGLVALGARDRFSMLYLEACRSPAALTLNLHIGSHVPIAVTAIGRAYLAEAGPSEQREVIERARELDVGTADAIGRGIAQALEDYDTLGCACCFGDWNPDVHSIAVGLRLGGNQPLMALNFGGPAFRMSREYLLNEVRPRLLDLASEIKEQTGFPG</sequence>
<evidence type="ECO:0000259" key="6">
    <source>
        <dbReference type="PROSITE" id="PS51078"/>
    </source>
</evidence>
<dbReference type="GO" id="GO:0003677">
    <property type="term" value="F:DNA binding"/>
    <property type="evidence" value="ECO:0007669"/>
    <property type="project" value="UniProtKB-KW"/>
</dbReference>
<organism evidence="7 8">
    <name type="scientific">Bordetella trematum</name>
    <dbReference type="NCBI Taxonomy" id="123899"/>
    <lineage>
        <taxon>Bacteria</taxon>
        <taxon>Pseudomonadati</taxon>
        <taxon>Pseudomonadota</taxon>
        <taxon>Betaproteobacteria</taxon>
        <taxon>Burkholderiales</taxon>
        <taxon>Alcaligenaceae</taxon>
        <taxon>Bordetella</taxon>
    </lineage>
</organism>
<dbReference type="EMBL" id="LT546645">
    <property type="protein sequence ID" value="SAI72561.1"/>
    <property type="molecule type" value="Genomic_DNA"/>
</dbReference>
<evidence type="ECO:0000313" key="7">
    <source>
        <dbReference type="EMBL" id="SAI72561.1"/>
    </source>
</evidence>
<feature type="domain" description="IclR-ED" evidence="6">
    <location>
        <begin position="88"/>
        <end position="271"/>
    </location>
</feature>
<dbReference type="SMART" id="SM00346">
    <property type="entry name" value="HTH_ICLR"/>
    <property type="match status" value="1"/>
</dbReference>
<dbReference type="KEGG" id="btrm:SAMEA390648703266"/>
<dbReference type="InterPro" id="IPR005471">
    <property type="entry name" value="Tscrpt_reg_IclR_N"/>
</dbReference>
<keyword evidence="8" id="KW-1185">Reference proteome</keyword>